<keyword evidence="2" id="KW-0472">Membrane</keyword>
<keyword evidence="3" id="KW-0418">Kinase</keyword>
<keyword evidence="1" id="KW-0175">Coiled coil</keyword>
<keyword evidence="2" id="KW-1133">Transmembrane helix</keyword>
<evidence type="ECO:0000313" key="3">
    <source>
        <dbReference type="EMBL" id="RGP81317.1"/>
    </source>
</evidence>
<dbReference type="Proteomes" id="UP000266234">
    <property type="component" value="Unassembled WGS sequence"/>
</dbReference>
<keyword evidence="2" id="KW-0812">Transmembrane</keyword>
<accession>A0A395T9Y4</accession>
<evidence type="ECO:0000313" key="4">
    <source>
        <dbReference type="Proteomes" id="UP000266234"/>
    </source>
</evidence>
<proteinExistence type="predicted"/>
<dbReference type="AlphaFoldDB" id="A0A395T9Y4"/>
<dbReference type="EMBL" id="PXOG01000011">
    <property type="protein sequence ID" value="RGP81317.1"/>
    <property type="molecule type" value="Genomic_DNA"/>
</dbReference>
<feature type="transmembrane region" description="Helical" evidence="2">
    <location>
        <begin position="6"/>
        <end position="25"/>
    </location>
</feature>
<feature type="coiled-coil region" evidence="1">
    <location>
        <begin position="51"/>
        <end position="85"/>
    </location>
</feature>
<reference evidence="3 4" key="1">
    <citation type="journal article" date="2018" name="PLoS Pathog.">
        <title>Evolution of structural diversity of trichothecenes, a family of toxins produced by plant pathogenic and entomopathogenic fungi.</title>
        <authorList>
            <person name="Proctor R.H."/>
            <person name="McCormick S.P."/>
            <person name="Kim H.S."/>
            <person name="Cardoza R.E."/>
            <person name="Stanley A.M."/>
            <person name="Lindo L."/>
            <person name="Kelly A."/>
            <person name="Brown D.W."/>
            <person name="Lee T."/>
            <person name="Vaughan M.M."/>
            <person name="Alexander N.J."/>
            <person name="Busman M."/>
            <person name="Gutierrez S."/>
        </authorList>
    </citation>
    <scope>NUCLEOTIDE SEQUENCE [LARGE SCALE GENOMIC DNA]</scope>
    <source>
        <strain evidence="3 4">NRRL 20695</strain>
    </source>
</reference>
<dbReference type="GO" id="GO:0016301">
    <property type="term" value="F:kinase activity"/>
    <property type="evidence" value="ECO:0007669"/>
    <property type="project" value="UniProtKB-KW"/>
</dbReference>
<keyword evidence="3" id="KW-0808">Transferase</keyword>
<organism evidence="3 4">
    <name type="scientific">Fusarium longipes</name>
    <dbReference type="NCBI Taxonomy" id="694270"/>
    <lineage>
        <taxon>Eukaryota</taxon>
        <taxon>Fungi</taxon>
        <taxon>Dikarya</taxon>
        <taxon>Ascomycota</taxon>
        <taxon>Pezizomycotina</taxon>
        <taxon>Sordariomycetes</taxon>
        <taxon>Hypocreomycetidae</taxon>
        <taxon>Hypocreales</taxon>
        <taxon>Nectriaceae</taxon>
        <taxon>Fusarium</taxon>
    </lineage>
</organism>
<gene>
    <name evidence="3" type="ORF">FLONG3_461</name>
</gene>
<comment type="caution">
    <text evidence="3">The sequence shown here is derived from an EMBL/GenBank/DDBJ whole genome shotgun (WGS) entry which is preliminary data.</text>
</comment>
<name>A0A395T9Y4_9HYPO</name>
<sequence>MANWAVIFDVVLNGLSFIADLILLIETTVKFVRQQTGKEKRTDEESETWNRQLYRLEHERMEREMRKATDEIQELREMVNHHDVQYEVSFAPRHGLDGIQRRHVSDHYRAANSHAHDE</sequence>
<evidence type="ECO:0000256" key="2">
    <source>
        <dbReference type="SAM" id="Phobius"/>
    </source>
</evidence>
<protein>
    <submittedName>
        <fullName evidence="3">Serine threonine kinase</fullName>
    </submittedName>
</protein>
<keyword evidence="4" id="KW-1185">Reference proteome</keyword>
<evidence type="ECO:0000256" key="1">
    <source>
        <dbReference type="SAM" id="Coils"/>
    </source>
</evidence>